<accession>A0ACC0FC66</accession>
<dbReference type="Proteomes" id="UP001060215">
    <property type="component" value="Chromosome 15"/>
</dbReference>
<name>A0ACC0FC66_9ERIC</name>
<proteinExistence type="predicted"/>
<dbReference type="EMBL" id="CM045772">
    <property type="protein sequence ID" value="KAI7986292.1"/>
    <property type="molecule type" value="Genomic_DNA"/>
</dbReference>
<reference evidence="1 2" key="1">
    <citation type="journal article" date="2022" name="Plant J.">
        <title>Chromosome-level genome of Camellia lanceoleosa provides a valuable resource for understanding genome evolution and self-incompatibility.</title>
        <authorList>
            <person name="Gong W."/>
            <person name="Xiao S."/>
            <person name="Wang L."/>
            <person name="Liao Z."/>
            <person name="Chang Y."/>
            <person name="Mo W."/>
            <person name="Hu G."/>
            <person name="Li W."/>
            <person name="Zhao G."/>
            <person name="Zhu H."/>
            <person name="Hu X."/>
            <person name="Ji K."/>
            <person name="Xiang X."/>
            <person name="Song Q."/>
            <person name="Yuan D."/>
            <person name="Jin S."/>
            <person name="Zhang L."/>
        </authorList>
    </citation>
    <scope>NUCLEOTIDE SEQUENCE [LARGE SCALE GENOMIC DNA]</scope>
    <source>
        <strain evidence="1">SQ_2022a</strain>
    </source>
</reference>
<keyword evidence="2" id="KW-1185">Reference proteome</keyword>
<sequence length="124" mass="13490">MMATTNVYTSQSSSRRAVAMALALATAVVLSPLYANRRNDNGYETTLWNSGFVMPMLLVGLIIAIKTTSCSSSSSSSASSTQLFLSSEPSWVLRIGSSWGLAGVLVMLMVVLSWQNSVQHFFWR</sequence>
<evidence type="ECO:0000313" key="2">
    <source>
        <dbReference type="Proteomes" id="UP001060215"/>
    </source>
</evidence>
<comment type="caution">
    <text evidence="1">The sequence shown here is derived from an EMBL/GenBank/DDBJ whole genome shotgun (WGS) entry which is preliminary data.</text>
</comment>
<organism evidence="1 2">
    <name type="scientific">Camellia lanceoleosa</name>
    <dbReference type="NCBI Taxonomy" id="1840588"/>
    <lineage>
        <taxon>Eukaryota</taxon>
        <taxon>Viridiplantae</taxon>
        <taxon>Streptophyta</taxon>
        <taxon>Embryophyta</taxon>
        <taxon>Tracheophyta</taxon>
        <taxon>Spermatophyta</taxon>
        <taxon>Magnoliopsida</taxon>
        <taxon>eudicotyledons</taxon>
        <taxon>Gunneridae</taxon>
        <taxon>Pentapetalae</taxon>
        <taxon>asterids</taxon>
        <taxon>Ericales</taxon>
        <taxon>Theaceae</taxon>
        <taxon>Camellia</taxon>
    </lineage>
</organism>
<evidence type="ECO:0000313" key="1">
    <source>
        <dbReference type="EMBL" id="KAI7986292.1"/>
    </source>
</evidence>
<protein>
    <submittedName>
        <fullName evidence="1">Uncharacterized protein</fullName>
    </submittedName>
</protein>
<gene>
    <name evidence="1" type="ORF">LOK49_LG14G02167</name>
</gene>